<protein>
    <recommendedName>
        <fullName evidence="3">Conjugative transposon protein TcpC</fullName>
    </recommendedName>
</protein>
<accession>Q82RH1</accession>
<dbReference type="AlphaFoldDB" id="Q82RH1"/>
<name>Q82RH1_STRAW</name>
<dbReference type="eggNOG" id="ENOG5032ZMV">
    <property type="taxonomic scope" value="Bacteria"/>
</dbReference>
<reference evidence="1 2" key="3">
    <citation type="journal article" date="2014" name="J. Ind. Microbiol. Biotechnol.">
        <title>Genome mining of the Streptomyces avermitilis genome and development of genome-minimized hosts for heterologous expression of biosynthetic gene clusters.</title>
        <authorList>
            <person name="Ikeda H."/>
            <person name="Shin-ya K."/>
            <person name="Omura S."/>
        </authorList>
    </citation>
    <scope>NUCLEOTIDE SEQUENCE [LARGE SCALE GENOMIC DNA]</scope>
    <source>
        <strain evidence="2">ATCC 31267 / DSM 46492 / JCM 5070 / NBRC 14893 / NCIMB 12804 / NRRL 8165 / MA-4680</strain>
    </source>
</reference>
<reference evidence="1 2" key="1">
    <citation type="journal article" date="2001" name="Proc. Natl. Acad. Sci. U.S.A.">
        <title>Genome sequence of an industrial microorganism Streptomyces avermitilis: deducing the ability of producing secondary metabolites.</title>
        <authorList>
            <person name="Omura S."/>
            <person name="Ikeda H."/>
            <person name="Ishikawa J."/>
            <person name="Hanamoto A."/>
            <person name="Takahashi C."/>
            <person name="Shinose M."/>
            <person name="Takahashi Y."/>
            <person name="Horikawa H."/>
            <person name="Nakazawa H."/>
            <person name="Osonoe T."/>
            <person name="Kikuchi H."/>
            <person name="Shiba T."/>
            <person name="Sakaki Y."/>
            <person name="Hattori M."/>
        </authorList>
    </citation>
    <scope>NUCLEOTIDE SEQUENCE [LARGE SCALE GENOMIC DNA]</scope>
    <source>
        <strain evidence="2">ATCC 31267 / DSM 46492 / JCM 5070 / NBRC 14893 / NCIMB 12804 / NRRL 8165 / MA-4680</strain>
    </source>
</reference>
<dbReference type="Pfam" id="PF12642">
    <property type="entry name" value="TpcC"/>
    <property type="match status" value="1"/>
</dbReference>
<dbReference type="InterPro" id="IPR024735">
    <property type="entry name" value="TcpC"/>
</dbReference>
<gene>
    <name evidence="1" type="ORF">SAVERM_172</name>
</gene>
<evidence type="ECO:0000313" key="2">
    <source>
        <dbReference type="Proteomes" id="UP000000428"/>
    </source>
</evidence>
<proteinExistence type="predicted"/>
<sequence>MTMSPGKQAAESGAAPAMAAGVELEKMRRRVRVSRLALFTAIAAGPVALGVAVMSGPTTVVAAPLDKPTAVRSAVASDPAGYAQLFVDAWLRSSADDANSAQARLAQSLAPDVDLPDPVAGAQPKPAAVTAVRSAQREDGEWAVTVAAQYADGRVRYFVVPVAADASGSSFAVTGAPGVVAGPARAAVSQSLFGVSVPSGGDLASAVGEFFGAYLTGAGEVDRYLAPGVKLSPVSPAPYTAVTVQEVWGAEEAVAAEEVPADGTKVRVRVQVEARDDAGRWPLAYDIDLKSRSGRWEVAALESGTGGGGGAR</sequence>
<keyword evidence="2" id="KW-1185">Reference proteome</keyword>
<dbReference type="Proteomes" id="UP000000428">
    <property type="component" value="Chromosome"/>
</dbReference>
<dbReference type="EMBL" id="BA000030">
    <property type="protein sequence ID" value="BAC67881.1"/>
    <property type="molecule type" value="Genomic_DNA"/>
</dbReference>
<dbReference type="HOGENOM" id="CLU_069775_0_0_11"/>
<dbReference type="KEGG" id="sma:SAVERM_172"/>
<evidence type="ECO:0008006" key="3">
    <source>
        <dbReference type="Google" id="ProtNLM"/>
    </source>
</evidence>
<organism evidence="1 2">
    <name type="scientific">Streptomyces avermitilis (strain ATCC 31267 / DSM 46492 / JCM 5070 / NBRC 14893 / NCIMB 12804 / NRRL 8165 / MA-4680)</name>
    <dbReference type="NCBI Taxonomy" id="227882"/>
    <lineage>
        <taxon>Bacteria</taxon>
        <taxon>Bacillati</taxon>
        <taxon>Actinomycetota</taxon>
        <taxon>Actinomycetes</taxon>
        <taxon>Kitasatosporales</taxon>
        <taxon>Streptomycetaceae</taxon>
        <taxon>Streptomyces</taxon>
    </lineage>
</organism>
<evidence type="ECO:0000313" key="1">
    <source>
        <dbReference type="EMBL" id="BAC67881.1"/>
    </source>
</evidence>
<reference evidence="1 2" key="2">
    <citation type="journal article" date="2003" name="Nat. Biotechnol.">
        <title>Complete genome sequence and comparative analysis of the industrial microorganism Streptomyces avermitilis.</title>
        <authorList>
            <person name="Ikeda H."/>
            <person name="Ishikawa J."/>
            <person name="Hanamoto A."/>
            <person name="Shinose M."/>
            <person name="Kikuchi H."/>
            <person name="Shiba T."/>
            <person name="Sakaki Y."/>
            <person name="Hattori M."/>
            <person name="Omura S."/>
        </authorList>
    </citation>
    <scope>NUCLEOTIDE SEQUENCE [LARGE SCALE GENOMIC DNA]</scope>
    <source>
        <strain evidence="2">ATCC 31267 / DSM 46492 / JCM 5070 / NBRC 14893 / NCIMB 12804 / NRRL 8165 / MA-4680</strain>
    </source>
</reference>